<gene>
    <name evidence="2" type="ORF">GALL_59740</name>
</gene>
<dbReference type="InterPro" id="IPR016624">
    <property type="entry name" value="UCP014753"/>
</dbReference>
<sequence>MKKFFLFLACSFIFGTTVLAQNDRQFWLSTMDKLAKPILSNLAQDKLKEVMPVTLSQKIDNPAIRTRVAYLEAFARLLSGIAPWLNSESGNAAEAAMRKQYRQWVVKGMSNAVNPAAKDYMNFTEGQSLVDASYLAFSFIRCPWLWNNIDTTTRRQVVDALRLTRKIKPVFTNWLLFSGMIEAFFCKYDYDWDPMRIDFCIRQFEQWYVGDGVYSDGPSYHWDYYNSYVIHPYLTAITDIVNAKNGAYKSISIKLQERSERYAIIQERLINTDGTYPATGRSIVYRGAAFQHLADMAWRKKLPQVLHPAQVRCALTAVIKKTMESPSTFKDGWLTIGVYGSQPGLADFYNNTGSLYICANILLPLGLPDTDTFWSAPAEKWTAQKIWSGEDVEGDHYLDK</sequence>
<dbReference type="AlphaFoldDB" id="A0A1J5SWH4"/>
<protein>
    <recommendedName>
        <fullName evidence="1">DUF2264 domain-containing protein</fullName>
    </recommendedName>
</protein>
<name>A0A1J5SWH4_9ZZZZ</name>
<dbReference type="PANTHER" id="PTHR35339">
    <property type="entry name" value="LINALOOL DEHYDRATASE_ISOMERASE DOMAIN-CONTAINING PROTEIN"/>
    <property type="match status" value="1"/>
</dbReference>
<comment type="caution">
    <text evidence="2">The sequence shown here is derived from an EMBL/GenBank/DDBJ whole genome shotgun (WGS) entry which is preliminary data.</text>
</comment>
<dbReference type="InterPro" id="IPR049349">
    <property type="entry name" value="DUF2264_N"/>
</dbReference>
<evidence type="ECO:0000313" key="2">
    <source>
        <dbReference type="EMBL" id="OIR12906.1"/>
    </source>
</evidence>
<reference evidence="2" key="1">
    <citation type="submission" date="2016-10" db="EMBL/GenBank/DDBJ databases">
        <title>Sequence of Gallionella enrichment culture.</title>
        <authorList>
            <person name="Poehlein A."/>
            <person name="Muehling M."/>
            <person name="Daniel R."/>
        </authorList>
    </citation>
    <scope>NUCLEOTIDE SEQUENCE</scope>
</reference>
<evidence type="ECO:0000259" key="1">
    <source>
        <dbReference type="Pfam" id="PF10022"/>
    </source>
</evidence>
<feature type="domain" description="DUF2264" evidence="1">
    <location>
        <begin position="23"/>
        <end position="381"/>
    </location>
</feature>
<dbReference type="PANTHER" id="PTHR35339:SF3">
    <property type="entry name" value="DUF2264 DOMAIN-CONTAINING PROTEIN"/>
    <property type="match status" value="1"/>
</dbReference>
<dbReference type="EMBL" id="MLJW01000016">
    <property type="protein sequence ID" value="OIR12906.1"/>
    <property type="molecule type" value="Genomic_DNA"/>
</dbReference>
<organism evidence="2">
    <name type="scientific">mine drainage metagenome</name>
    <dbReference type="NCBI Taxonomy" id="410659"/>
    <lineage>
        <taxon>unclassified sequences</taxon>
        <taxon>metagenomes</taxon>
        <taxon>ecological metagenomes</taxon>
    </lineage>
</organism>
<dbReference type="Pfam" id="PF10022">
    <property type="entry name" value="DUF2264"/>
    <property type="match status" value="1"/>
</dbReference>
<accession>A0A1J5SWH4</accession>
<dbReference type="PIRSF" id="PIRSF014753">
    <property type="entry name" value="UCP014753"/>
    <property type="match status" value="1"/>
</dbReference>
<proteinExistence type="predicted"/>